<organism evidence="1 2">
    <name type="scientific">Ralstonia phage RSB2</name>
    <dbReference type="NCBI Taxonomy" id="913183"/>
    <lineage>
        <taxon>Viruses</taxon>
        <taxon>Duplodnaviria</taxon>
        <taxon>Heunggongvirae</taxon>
        <taxon>Uroviricota</taxon>
        <taxon>Caudoviricetes</taxon>
        <taxon>Autographivirales</taxon>
        <taxon>Autotranscriptaviridae</taxon>
        <taxon>Kelmasvirus</taxon>
        <taxon>Kelmasvirus RSB2</taxon>
    </lineage>
</organism>
<proteinExistence type="predicted"/>
<protein>
    <submittedName>
        <fullName evidence="1">Uncharacterized protein ORF8</fullName>
    </submittedName>
</protein>
<dbReference type="GeneID" id="18559191"/>
<accession>E5RUY8</accession>
<dbReference type="EMBL" id="AB597179">
    <property type="protein sequence ID" value="BAJ51796.1"/>
    <property type="molecule type" value="Genomic_DNA"/>
</dbReference>
<gene>
    <name evidence="1" type="primary">ORF8</name>
</gene>
<sequence>MASNRVEYLGHGPEGGIQEHSKGALHPLVAVVVDAPADAVDQRKRTYYIDPRKDGKDVTGQWKNPMFAHKYARLYLWGYSHCKERPLTEGLNKFAAAEGRTVESLYNEAENEALDACEGVADANL</sequence>
<reference evidence="1 2" key="1">
    <citation type="submission" date="2010-10" db="EMBL/GenBank/DDBJ databases">
        <title>Genomic analysis of Ralstonia solanacearum phages RSB2 and RSB3.</title>
        <authorList>
            <person name="Kawasaki T."/>
            <person name="Ishikawa H."/>
            <person name="Shimizu M."/>
            <person name="Omoto W."/>
            <person name="Fujie M."/>
            <person name="Yamada T."/>
        </authorList>
    </citation>
    <scope>NUCLEOTIDE SEQUENCE [LARGE SCALE GENOMIC DNA]</scope>
    <source>
        <strain evidence="1">RSB2</strain>
    </source>
</reference>
<dbReference type="RefSeq" id="YP_009017729.1">
    <property type="nucleotide sequence ID" value="NC_023736.1"/>
</dbReference>
<name>E5RUY8_9CAUD</name>
<evidence type="ECO:0000313" key="1">
    <source>
        <dbReference type="EMBL" id="BAJ51796.1"/>
    </source>
</evidence>
<keyword evidence="2" id="KW-1185">Reference proteome</keyword>
<evidence type="ECO:0000313" key="2">
    <source>
        <dbReference type="Proteomes" id="UP000008913"/>
    </source>
</evidence>
<dbReference type="Proteomes" id="UP000008913">
    <property type="component" value="Segment"/>
</dbReference>
<dbReference type="KEGG" id="vg:18559191"/>